<keyword evidence="2 7" id="KW-0813">Transport</keyword>
<dbReference type="GO" id="GO:0045259">
    <property type="term" value="C:proton-transporting ATP synthase complex"/>
    <property type="evidence" value="ECO:0007669"/>
    <property type="project" value="UniProtKB-KW"/>
</dbReference>
<dbReference type="RefSeq" id="WP_154476956.1">
    <property type="nucleotide sequence ID" value="NZ_VULY01000018.1"/>
</dbReference>
<evidence type="ECO:0000313" key="9">
    <source>
        <dbReference type="Proteomes" id="UP000434409"/>
    </source>
</evidence>
<keyword evidence="4 7" id="KW-0406">Ion transport</keyword>
<dbReference type="GO" id="GO:0046933">
    <property type="term" value="F:proton-transporting ATP synthase activity, rotational mechanism"/>
    <property type="evidence" value="ECO:0007669"/>
    <property type="project" value="UniProtKB-UniRule"/>
</dbReference>
<evidence type="ECO:0000256" key="2">
    <source>
        <dbReference type="ARBA" id="ARBA00022448"/>
    </source>
</evidence>
<sequence length="169" mass="20046">MRRNGKISPYVKALWELGIEETDLEDIREILRENPKLKKVLEDPRVSRQDKSRVVDRVFPEAYKGLLQTLVKYETVALLDDMKTGLQAEKDKRERRITIRLSYVTPPSVQEKDQMEILLKQKFAASEVRWLEEEKPELLGGFLLQVNGWEYDYSTRGRWLELKRGLIRR</sequence>
<keyword evidence="7" id="KW-1003">Cell membrane</keyword>
<dbReference type="SUPFAM" id="SSF47928">
    <property type="entry name" value="N-terminal domain of the delta subunit of the F1F0-ATP synthase"/>
    <property type="match status" value="1"/>
</dbReference>
<keyword evidence="9" id="KW-1185">Reference proteome</keyword>
<evidence type="ECO:0000313" key="8">
    <source>
        <dbReference type="EMBL" id="MSR93768.1"/>
    </source>
</evidence>
<dbReference type="HAMAP" id="MF_01416">
    <property type="entry name" value="ATP_synth_delta_bact"/>
    <property type="match status" value="1"/>
</dbReference>
<accession>A0A6N7USL9</accession>
<dbReference type="GO" id="GO:0005886">
    <property type="term" value="C:plasma membrane"/>
    <property type="evidence" value="ECO:0007669"/>
    <property type="project" value="UniProtKB-SubCell"/>
</dbReference>
<comment type="function">
    <text evidence="7">This protein is part of the stalk that links CF(0) to CF(1). It either transmits conformational changes from CF(0) to CF(1) or is implicated in proton conduction.</text>
</comment>
<keyword evidence="6 7" id="KW-0066">ATP synthesis</keyword>
<gene>
    <name evidence="7" type="primary">atpH</name>
    <name evidence="8" type="ORF">FYJ34_05700</name>
</gene>
<reference evidence="8 9" key="1">
    <citation type="submission" date="2019-08" db="EMBL/GenBank/DDBJ databases">
        <title>In-depth cultivation of the pig gut microbiome towards novel bacterial diversity and tailored functional studies.</title>
        <authorList>
            <person name="Wylensek D."/>
            <person name="Hitch T.C.A."/>
            <person name="Clavel T."/>
        </authorList>
    </citation>
    <scope>NUCLEOTIDE SEQUENCE [LARGE SCALE GENOMIC DNA]</scope>
    <source>
        <strain evidence="8 9">68-1-5</strain>
    </source>
</reference>
<dbReference type="AlphaFoldDB" id="A0A6N7USL9"/>
<evidence type="ECO:0000256" key="7">
    <source>
        <dbReference type="HAMAP-Rule" id="MF_01416"/>
    </source>
</evidence>
<keyword evidence="7" id="KW-0139">CF(1)</keyword>
<evidence type="ECO:0000256" key="1">
    <source>
        <dbReference type="ARBA" id="ARBA00004370"/>
    </source>
</evidence>
<dbReference type="Proteomes" id="UP000434409">
    <property type="component" value="Unassembled WGS sequence"/>
</dbReference>
<keyword evidence="3 7" id="KW-0375">Hydrogen ion transport</keyword>
<evidence type="ECO:0000256" key="3">
    <source>
        <dbReference type="ARBA" id="ARBA00022781"/>
    </source>
</evidence>
<keyword evidence="5 7" id="KW-0472">Membrane</keyword>
<proteinExistence type="inferred from homology"/>
<comment type="subcellular location">
    <subcellularLocation>
        <location evidence="7">Cell membrane</location>
        <topology evidence="7">Peripheral membrane protein</topology>
    </subcellularLocation>
    <subcellularLocation>
        <location evidence="1">Membrane</location>
    </subcellularLocation>
</comment>
<comment type="caution">
    <text evidence="8">The sequence shown here is derived from an EMBL/GenBank/DDBJ whole genome shotgun (WGS) entry which is preliminary data.</text>
</comment>
<comment type="function">
    <text evidence="7">F(1)F(0) ATP synthase produces ATP from ADP in the presence of a proton or sodium gradient. F-type ATPases consist of two structural domains, F(1) containing the extramembraneous catalytic core and F(0) containing the membrane proton channel, linked together by a central stalk and a peripheral stalk. During catalysis, ATP synthesis in the catalytic domain of F(1) is coupled via a rotary mechanism of the central stalk subunits to proton translocation.</text>
</comment>
<comment type="similarity">
    <text evidence="7">Belongs to the ATPase delta chain family.</text>
</comment>
<dbReference type="Pfam" id="PF00213">
    <property type="entry name" value="OSCP"/>
    <property type="match status" value="1"/>
</dbReference>
<evidence type="ECO:0000256" key="6">
    <source>
        <dbReference type="ARBA" id="ARBA00023310"/>
    </source>
</evidence>
<protein>
    <recommendedName>
        <fullName evidence="7">ATP synthase subunit delta</fullName>
    </recommendedName>
    <alternativeName>
        <fullName evidence="7">ATP synthase F(1) sector subunit delta</fullName>
    </alternativeName>
    <alternativeName>
        <fullName evidence="7">F-type ATPase subunit delta</fullName>
        <shortName evidence="7">F-ATPase subunit delta</shortName>
    </alternativeName>
</protein>
<evidence type="ECO:0000256" key="5">
    <source>
        <dbReference type="ARBA" id="ARBA00023136"/>
    </source>
</evidence>
<organism evidence="8 9">
    <name type="scientific">Suipraeoptans intestinalis</name>
    <dbReference type="NCBI Taxonomy" id="2606628"/>
    <lineage>
        <taxon>Bacteria</taxon>
        <taxon>Bacillati</taxon>
        <taxon>Bacillota</taxon>
        <taxon>Clostridia</taxon>
        <taxon>Lachnospirales</taxon>
        <taxon>Lachnospiraceae</taxon>
        <taxon>Suipraeoptans</taxon>
    </lineage>
</organism>
<dbReference type="InterPro" id="IPR026015">
    <property type="entry name" value="ATP_synth_OSCP/delta_N_sf"/>
</dbReference>
<dbReference type="InterPro" id="IPR000711">
    <property type="entry name" value="ATPase_OSCP/dsu"/>
</dbReference>
<dbReference type="Gene3D" id="1.10.520.20">
    <property type="entry name" value="N-terminal domain of the delta subunit of the F1F0-ATP synthase"/>
    <property type="match status" value="1"/>
</dbReference>
<evidence type="ECO:0000256" key="4">
    <source>
        <dbReference type="ARBA" id="ARBA00023065"/>
    </source>
</evidence>
<dbReference type="EMBL" id="VULY01000018">
    <property type="protein sequence ID" value="MSR93768.1"/>
    <property type="molecule type" value="Genomic_DNA"/>
</dbReference>
<name>A0A6N7USL9_9FIRM</name>